<keyword evidence="3" id="KW-1185">Reference proteome</keyword>
<accession>A0A4S8IV29</accession>
<evidence type="ECO:0000313" key="3">
    <source>
        <dbReference type="Proteomes" id="UP000317650"/>
    </source>
</evidence>
<dbReference type="Pfam" id="PF15697">
    <property type="entry name" value="DUF4666"/>
    <property type="match status" value="1"/>
</dbReference>
<evidence type="ECO:0000256" key="1">
    <source>
        <dbReference type="SAM" id="MobiDB-lite"/>
    </source>
</evidence>
<protein>
    <submittedName>
        <fullName evidence="2">Uncharacterized protein</fullName>
    </submittedName>
</protein>
<reference evidence="2 3" key="1">
    <citation type="journal article" date="2019" name="Nat. Plants">
        <title>Genome sequencing of Musa balbisiana reveals subgenome evolution and function divergence in polyploid bananas.</title>
        <authorList>
            <person name="Yao X."/>
        </authorList>
    </citation>
    <scope>NUCLEOTIDE SEQUENCE [LARGE SCALE GENOMIC DNA]</scope>
    <source>
        <strain evidence="3">cv. DH-PKW</strain>
        <tissue evidence="2">Leaves</tissue>
    </source>
</reference>
<dbReference type="EMBL" id="PYDT01000008">
    <property type="protein sequence ID" value="THU52339.1"/>
    <property type="molecule type" value="Genomic_DNA"/>
</dbReference>
<dbReference type="InterPro" id="IPR031421">
    <property type="entry name" value="DUF4666"/>
</dbReference>
<gene>
    <name evidence="2" type="ORF">C4D60_Mb10t02970</name>
</gene>
<name>A0A4S8IV29_MUSBA</name>
<feature type="region of interest" description="Disordered" evidence="1">
    <location>
        <begin position="30"/>
        <end position="92"/>
    </location>
</feature>
<sequence>MAELQRSVTTFRRSGSSGLVWDERLFSGDLTQMKKKEKEEGKEEEGGAAEFRELRHSKSVGSIGMLGRSHSTGGGRGFRAGSITPFGTEIKNTKEKAKMGSCNTLKVASAERTFPDSSGIPRSMQAPKVITATKVGAPQKTKVVMADV</sequence>
<proteinExistence type="predicted"/>
<organism evidence="2 3">
    <name type="scientific">Musa balbisiana</name>
    <name type="common">Banana</name>
    <dbReference type="NCBI Taxonomy" id="52838"/>
    <lineage>
        <taxon>Eukaryota</taxon>
        <taxon>Viridiplantae</taxon>
        <taxon>Streptophyta</taxon>
        <taxon>Embryophyta</taxon>
        <taxon>Tracheophyta</taxon>
        <taxon>Spermatophyta</taxon>
        <taxon>Magnoliopsida</taxon>
        <taxon>Liliopsida</taxon>
        <taxon>Zingiberales</taxon>
        <taxon>Musaceae</taxon>
        <taxon>Musa</taxon>
    </lineage>
</organism>
<dbReference type="PANTHER" id="PTHR33730">
    <property type="entry name" value="OS05G0542732 PROTEIN-RELATED"/>
    <property type="match status" value="1"/>
</dbReference>
<dbReference type="Proteomes" id="UP000317650">
    <property type="component" value="Chromosome 10"/>
</dbReference>
<dbReference type="AlphaFoldDB" id="A0A4S8IV29"/>
<feature type="compositionally biased region" description="Basic and acidic residues" evidence="1">
    <location>
        <begin position="30"/>
        <end position="56"/>
    </location>
</feature>
<comment type="caution">
    <text evidence="2">The sequence shown here is derived from an EMBL/GenBank/DDBJ whole genome shotgun (WGS) entry which is preliminary data.</text>
</comment>
<dbReference type="PANTHER" id="PTHR33730:SF16">
    <property type="entry name" value="OS01G0174100 PROTEIN"/>
    <property type="match status" value="1"/>
</dbReference>
<evidence type="ECO:0000313" key="2">
    <source>
        <dbReference type="EMBL" id="THU52339.1"/>
    </source>
</evidence>